<reference evidence="3" key="2">
    <citation type="submission" date="2023-05" db="EMBL/GenBank/DDBJ databases">
        <authorList>
            <consortium name="Lawrence Berkeley National Laboratory"/>
            <person name="Steindorff A."/>
            <person name="Hensen N."/>
            <person name="Bonometti L."/>
            <person name="Westerberg I."/>
            <person name="Brannstrom I.O."/>
            <person name="Guillou S."/>
            <person name="Cros-Aarteil S."/>
            <person name="Calhoun S."/>
            <person name="Haridas S."/>
            <person name="Kuo A."/>
            <person name="Mondo S."/>
            <person name="Pangilinan J."/>
            <person name="Riley R."/>
            <person name="Labutti K."/>
            <person name="Andreopoulos B."/>
            <person name="Lipzen A."/>
            <person name="Chen C."/>
            <person name="Yanf M."/>
            <person name="Daum C."/>
            <person name="Ng V."/>
            <person name="Clum A."/>
            <person name="Ohm R."/>
            <person name="Martin F."/>
            <person name="Silar P."/>
            <person name="Natvig D."/>
            <person name="Lalanne C."/>
            <person name="Gautier V."/>
            <person name="Ament-Velasquez S.L."/>
            <person name="Kruys A."/>
            <person name="Hutchinson M.I."/>
            <person name="Powell A.J."/>
            <person name="Barry K."/>
            <person name="Miller A.N."/>
            <person name="Grigoriev I.V."/>
            <person name="Debuchy R."/>
            <person name="Gladieux P."/>
            <person name="Thoren M.H."/>
            <person name="Johannesson H."/>
        </authorList>
    </citation>
    <scope>NUCLEOTIDE SEQUENCE</scope>
    <source>
        <strain evidence="3">CBS 141.50</strain>
    </source>
</reference>
<comment type="caution">
    <text evidence="3">The sequence shown here is derived from an EMBL/GenBank/DDBJ whole genome shotgun (WGS) entry which is preliminary data.</text>
</comment>
<dbReference type="AlphaFoldDB" id="A0AAN6UUN4"/>
<protein>
    <submittedName>
        <fullName evidence="3">Uncharacterized protein</fullName>
    </submittedName>
</protein>
<evidence type="ECO:0000256" key="2">
    <source>
        <dbReference type="SAM" id="Phobius"/>
    </source>
</evidence>
<feature type="transmembrane region" description="Helical" evidence="2">
    <location>
        <begin position="268"/>
        <end position="292"/>
    </location>
</feature>
<reference evidence="3" key="1">
    <citation type="journal article" date="2023" name="Mol. Phylogenet. Evol.">
        <title>Genome-scale phylogeny and comparative genomics of the fungal order Sordariales.</title>
        <authorList>
            <person name="Hensen N."/>
            <person name="Bonometti L."/>
            <person name="Westerberg I."/>
            <person name="Brannstrom I.O."/>
            <person name="Guillou S."/>
            <person name="Cros-Aarteil S."/>
            <person name="Calhoun S."/>
            <person name="Haridas S."/>
            <person name="Kuo A."/>
            <person name="Mondo S."/>
            <person name="Pangilinan J."/>
            <person name="Riley R."/>
            <person name="LaButti K."/>
            <person name="Andreopoulos B."/>
            <person name="Lipzen A."/>
            <person name="Chen C."/>
            <person name="Yan M."/>
            <person name="Daum C."/>
            <person name="Ng V."/>
            <person name="Clum A."/>
            <person name="Steindorff A."/>
            <person name="Ohm R.A."/>
            <person name="Martin F."/>
            <person name="Silar P."/>
            <person name="Natvig D.O."/>
            <person name="Lalanne C."/>
            <person name="Gautier V."/>
            <person name="Ament-Velasquez S.L."/>
            <person name="Kruys A."/>
            <person name="Hutchinson M.I."/>
            <person name="Powell A.J."/>
            <person name="Barry K."/>
            <person name="Miller A.N."/>
            <person name="Grigoriev I.V."/>
            <person name="Debuchy R."/>
            <person name="Gladieux P."/>
            <person name="Hiltunen Thoren M."/>
            <person name="Johannesson H."/>
        </authorList>
    </citation>
    <scope>NUCLEOTIDE SEQUENCE</scope>
    <source>
        <strain evidence="3">CBS 141.50</strain>
    </source>
</reference>
<keyword evidence="4" id="KW-1185">Reference proteome</keyword>
<feature type="compositionally biased region" description="Low complexity" evidence="1">
    <location>
        <begin position="212"/>
        <end position="221"/>
    </location>
</feature>
<organism evidence="3 4">
    <name type="scientific">Dichotomopilus funicola</name>
    <dbReference type="NCBI Taxonomy" id="1934379"/>
    <lineage>
        <taxon>Eukaryota</taxon>
        <taxon>Fungi</taxon>
        <taxon>Dikarya</taxon>
        <taxon>Ascomycota</taxon>
        <taxon>Pezizomycotina</taxon>
        <taxon>Sordariomycetes</taxon>
        <taxon>Sordariomycetidae</taxon>
        <taxon>Sordariales</taxon>
        <taxon>Chaetomiaceae</taxon>
        <taxon>Dichotomopilus</taxon>
    </lineage>
</organism>
<evidence type="ECO:0000313" key="3">
    <source>
        <dbReference type="EMBL" id="KAK4139527.1"/>
    </source>
</evidence>
<name>A0AAN6UUN4_9PEZI</name>
<feature type="compositionally biased region" description="Pro residues" evidence="1">
    <location>
        <begin position="25"/>
        <end position="35"/>
    </location>
</feature>
<feature type="region of interest" description="Disordered" evidence="1">
    <location>
        <begin position="190"/>
        <end position="249"/>
    </location>
</feature>
<feature type="region of interest" description="Disordered" evidence="1">
    <location>
        <begin position="1"/>
        <end position="130"/>
    </location>
</feature>
<gene>
    <name evidence="3" type="ORF">C8A04DRAFT_15785</name>
</gene>
<keyword evidence="2" id="KW-0472">Membrane</keyword>
<dbReference type="EMBL" id="MU853659">
    <property type="protein sequence ID" value="KAK4139527.1"/>
    <property type="molecule type" value="Genomic_DNA"/>
</dbReference>
<feature type="compositionally biased region" description="Polar residues" evidence="1">
    <location>
        <begin position="222"/>
        <end position="242"/>
    </location>
</feature>
<evidence type="ECO:0000256" key="1">
    <source>
        <dbReference type="SAM" id="MobiDB-lite"/>
    </source>
</evidence>
<dbReference type="Proteomes" id="UP001302676">
    <property type="component" value="Unassembled WGS sequence"/>
</dbReference>
<dbReference type="RefSeq" id="XP_062632898.1">
    <property type="nucleotide sequence ID" value="XM_062778619.1"/>
</dbReference>
<keyword evidence="2" id="KW-0812">Transmembrane</keyword>
<keyword evidence="2" id="KW-1133">Transmembrane helix</keyword>
<evidence type="ECO:0000313" key="4">
    <source>
        <dbReference type="Proteomes" id="UP001302676"/>
    </source>
</evidence>
<feature type="compositionally biased region" description="Polar residues" evidence="1">
    <location>
        <begin position="1"/>
        <end position="14"/>
    </location>
</feature>
<feature type="compositionally biased region" description="Low complexity" evidence="1">
    <location>
        <begin position="15"/>
        <end position="24"/>
    </location>
</feature>
<dbReference type="GeneID" id="87815232"/>
<sequence length="293" mass="32037">MESYTSHARSVAQTSSDGRLSLPPSRSPSPSPPQSPILRSHRPRPISAISLPDHHHHAALRRPPIVSEGRWSYDRERMPASPVWSRAGSKPETPLSEHDREIFEEAFSQPSRPPSSILVESRASSRPPSIILNGPTELGWSHAPGDIHPFKLIPTAAEKSTPYPQPPQDGKHHRTRPAYHILTEEEMELLSHPPPIHPPMTMTPSASPPSSRPSTPRPLATKQQHQQRSTSPQTSPRNSATFNDEDDDSGCFGGRCSITPARQIAGTFGAWFIGMAMPITFGLLTGCIGAGCR</sequence>
<proteinExistence type="predicted"/>
<accession>A0AAN6UUN4</accession>